<feature type="domain" description="DUF8147" evidence="2">
    <location>
        <begin position="3"/>
        <end position="116"/>
    </location>
</feature>
<evidence type="ECO:0000313" key="4">
    <source>
        <dbReference type="Proteomes" id="UP001596432"/>
    </source>
</evidence>
<proteinExistence type="predicted"/>
<organism evidence="3 4">
    <name type="scientific">Halosimplex aquaticum</name>
    <dbReference type="NCBI Taxonomy" id="3026162"/>
    <lineage>
        <taxon>Archaea</taxon>
        <taxon>Methanobacteriati</taxon>
        <taxon>Methanobacteriota</taxon>
        <taxon>Stenosarchaea group</taxon>
        <taxon>Halobacteria</taxon>
        <taxon>Halobacteriales</taxon>
        <taxon>Haloarculaceae</taxon>
        <taxon>Halosimplex</taxon>
    </lineage>
</organism>
<dbReference type="RefSeq" id="WP_274325133.1">
    <property type="nucleotide sequence ID" value="NZ_CP118158.1"/>
</dbReference>
<keyword evidence="1" id="KW-0472">Membrane</keyword>
<feature type="transmembrane region" description="Helical" evidence="1">
    <location>
        <begin position="31"/>
        <end position="58"/>
    </location>
</feature>
<dbReference type="Proteomes" id="UP001596432">
    <property type="component" value="Unassembled WGS sequence"/>
</dbReference>
<evidence type="ECO:0000256" key="1">
    <source>
        <dbReference type="SAM" id="Phobius"/>
    </source>
</evidence>
<feature type="transmembrane region" description="Helical" evidence="1">
    <location>
        <begin position="98"/>
        <end position="119"/>
    </location>
</feature>
<reference evidence="3 4" key="1">
    <citation type="journal article" date="2019" name="Int. J. Syst. Evol. Microbiol.">
        <title>The Global Catalogue of Microorganisms (GCM) 10K type strain sequencing project: providing services to taxonomists for standard genome sequencing and annotation.</title>
        <authorList>
            <consortium name="The Broad Institute Genomics Platform"/>
            <consortium name="The Broad Institute Genome Sequencing Center for Infectious Disease"/>
            <person name="Wu L."/>
            <person name="Ma J."/>
        </authorList>
    </citation>
    <scope>NUCLEOTIDE SEQUENCE [LARGE SCALE GENOMIC DNA]</scope>
    <source>
        <strain evidence="3 4">XZYJT29</strain>
    </source>
</reference>
<dbReference type="Pfam" id="PF26472">
    <property type="entry name" value="DUF8147"/>
    <property type="match status" value="1"/>
</dbReference>
<accession>A0ABD5Y259</accession>
<dbReference type="AlphaFoldDB" id="A0ABD5Y259"/>
<sequence length="126" mass="12534">MRLRTVAVALAAGLAAFLAVGAAVTEFTLRWIEFSLFVGIPVGLLAGLTAAAVVVAGLGTEVSHLRRRVAVTLATFGVAFLLALGVAVGAFAVRNSHALVLATAVGAITGAGAFALDYAETAVLAG</sequence>
<keyword evidence="1" id="KW-0812">Transmembrane</keyword>
<gene>
    <name evidence="3" type="ORF">ACFQMA_06805</name>
</gene>
<evidence type="ECO:0000259" key="2">
    <source>
        <dbReference type="Pfam" id="PF26472"/>
    </source>
</evidence>
<keyword evidence="1" id="KW-1133">Transmembrane helix</keyword>
<evidence type="ECO:0000313" key="3">
    <source>
        <dbReference type="EMBL" id="MFC7139547.1"/>
    </source>
</evidence>
<feature type="transmembrane region" description="Helical" evidence="1">
    <location>
        <begin position="70"/>
        <end position="92"/>
    </location>
</feature>
<name>A0ABD5Y259_9EURY</name>
<keyword evidence="4" id="KW-1185">Reference proteome</keyword>
<dbReference type="InterPro" id="IPR058460">
    <property type="entry name" value="DUF8147"/>
</dbReference>
<dbReference type="EMBL" id="JBHTAS010000001">
    <property type="protein sequence ID" value="MFC7139547.1"/>
    <property type="molecule type" value="Genomic_DNA"/>
</dbReference>
<comment type="caution">
    <text evidence="3">The sequence shown here is derived from an EMBL/GenBank/DDBJ whole genome shotgun (WGS) entry which is preliminary data.</text>
</comment>
<protein>
    <recommendedName>
        <fullName evidence="2">DUF8147 domain-containing protein</fullName>
    </recommendedName>
</protein>
<dbReference type="GeneID" id="78819806"/>